<evidence type="ECO:0000256" key="4">
    <source>
        <dbReference type="ARBA" id="ARBA00023033"/>
    </source>
</evidence>
<dbReference type="AlphaFoldDB" id="A0A7X0D6D9"/>
<dbReference type="GO" id="GO:0046306">
    <property type="term" value="P:alkanesulfonate catabolic process"/>
    <property type="evidence" value="ECO:0007669"/>
    <property type="project" value="TreeGrafter"/>
</dbReference>
<dbReference type="PANTHER" id="PTHR42847">
    <property type="entry name" value="ALKANESULFONATE MONOOXYGENASE"/>
    <property type="match status" value="1"/>
</dbReference>
<dbReference type="Gene3D" id="3.20.20.30">
    <property type="entry name" value="Luciferase-like domain"/>
    <property type="match status" value="1"/>
</dbReference>
<evidence type="ECO:0000256" key="3">
    <source>
        <dbReference type="ARBA" id="ARBA00023002"/>
    </source>
</evidence>
<dbReference type="InterPro" id="IPR019923">
    <property type="entry name" value="Lucif-like_OxRdtase_MSMEG_2516"/>
</dbReference>
<dbReference type="SUPFAM" id="SSF51679">
    <property type="entry name" value="Bacterial luciferase-like"/>
    <property type="match status" value="1"/>
</dbReference>
<feature type="domain" description="Luciferase-like" evidence="5">
    <location>
        <begin position="19"/>
        <end position="237"/>
    </location>
</feature>
<reference evidence="6 7" key="1">
    <citation type="submission" date="2020-08" db="EMBL/GenBank/DDBJ databases">
        <title>Sequencing the genomes of 1000 actinobacteria strains.</title>
        <authorList>
            <person name="Klenk H.-P."/>
        </authorList>
    </citation>
    <scope>NUCLEOTIDE SEQUENCE [LARGE SCALE GENOMIC DNA]</scope>
    <source>
        <strain evidence="6 7">DSM 46659</strain>
    </source>
</reference>
<gene>
    <name evidence="6" type="ORF">HNR23_002701</name>
</gene>
<name>A0A7X0D6D9_9ACTN</name>
<evidence type="ECO:0000256" key="1">
    <source>
        <dbReference type="ARBA" id="ARBA00022630"/>
    </source>
</evidence>
<comment type="caution">
    <text evidence="6">The sequence shown here is derived from an EMBL/GenBank/DDBJ whole genome shotgun (WGS) entry which is preliminary data.</text>
</comment>
<dbReference type="InterPro" id="IPR036661">
    <property type="entry name" value="Luciferase-like_sf"/>
</dbReference>
<protein>
    <submittedName>
        <fullName evidence="6">Putative F420-dependent oxidoreductase</fullName>
    </submittedName>
</protein>
<keyword evidence="3" id="KW-0560">Oxidoreductase</keyword>
<keyword evidence="1" id="KW-0285">Flavoprotein</keyword>
<dbReference type="NCBIfam" id="TIGR03621">
    <property type="entry name" value="F420_MSMEG_2516"/>
    <property type="match status" value="1"/>
</dbReference>
<dbReference type="Proteomes" id="UP000546642">
    <property type="component" value="Unassembled WGS sequence"/>
</dbReference>
<proteinExistence type="predicted"/>
<dbReference type="PANTHER" id="PTHR42847:SF4">
    <property type="entry name" value="ALKANESULFONATE MONOOXYGENASE-RELATED"/>
    <property type="match status" value="1"/>
</dbReference>
<dbReference type="EMBL" id="JACHDS010000001">
    <property type="protein sequence ID" value="MBB6172641.1"/>
    <property type="molecule type" value="Genomic_DNA"/>
</dbReference>
<dbReference type="InterPro" id="IPR011251">
    <property type="entry name" value="Luciferase-like_dom"/>
</dbReference>
<dbReference type="InterPro" id="IPR050172">
    <property type="entry name" value="SsuD_RutA_monooxygenase"/>
</dbReference>
<evidence type="ECO:0000256" key="2">
    <source>
        <dbReference type="ARBA" id="ARBA00022643"/>
    </source>
</evidence>
<evidence type="ECO:0000313" key="7">
    <source>
        <dbReference type="Proteomes" id="UP000546642"/>
    </source>
</evidence>
<evidence type="ECO:0000259" key="5">
    <source>
        <dbReference type="Pfam" id="PF00296"/>
    </source>
</evidence>
<dbReference type="GO" id="GO:0008726">
    <property type="term" value="F:alkanesulfonate monooxygenase activity"/>
    <property type="evidence" value="ECO:0007669"/>
    <property type="project" value="TreeGrafter"/>
</dbReference>
<dbReference type="RefSeq" id="WP_184075914.1">
    <property type="nucleotide sequence ID" value="NZ_JACHDS010000001.1"/>
</dbReference>
<keyword evidence="7" id="KW-1185">Reference proteome</keyword>
<accession>A0A7X0D6D9</accession>
<organism evidence="6 7">
    <name type="scientific">Nocardiopsis mwathae</name>
    <dbReference type="NCBI Taxonomy" id="1472723"/>
    <lineage>
        <taxon>Bacteria</taxon>
        <taxon>Bacillati</taxon>
        <taxon>Actinomycetota</taxon>
        <taxon>Actinomycetes</taxon>
        <taxon>Streptosporangiales</taxon>
        <taxon>Nocardiopsidaceae</taxon>
        <taxon>Nocardiopsis</taxon>
    </lineage>
</organism>
<dbReference type="Pfam" id="PF00296">
    <property type="entry name" value="Bac_luciferase"/>
    <property type="match status" value="1"/>
</dbReference>
<keyword evidence="2" id="KW-0288">FMN</keyword>
<evidence type="ECO:0000313" key="6">
    <source>
        <dbReference type="EMBL" id="MBB6172641.1"/>
    </source>
</evidence>
<keyword evidence="4" id="KW-0503">Monooxygenase</keyword>
<sequence length="305" mass="33520">MRNFRFGVNFGRLKVEDWAAFCRSSEDLGFDTVLAPDHLYSAAPFAMLATAAAVTTRLRVGTLVINSEFWNPHMLAREAATVDLLSGGRLELGLGCGHMKWEFDTAGMEWRPHAERVARLERSVEELDRLFSADGGERPRPLQAPRPPLLIGAHGERTLAVAARHADIVGYGGLTQIPGRKMGTFRVADTEETLRRVEFVAEQAGPRADDIESNVLVQAVHITDDAERTADELARTLDTPGARTAAEILDSPYALVGTVEEIARELIANRERFGFSYIATHGPHRDTLAQVIPIVRELTGETAPT</sequence>